<dbReference type="Pfam" id="PF08352">
    <property type="entry name" value="oligo_HPY"/>
    <property type="match status" value="2"/>
</dbReference>
<dbReference type="GO" id="GO:0055085">
    <property type="term" value="P:transmembrane transport"/>
    <property type="evidence" value="ECO:0007669"/>
    <property type="project" value="UniProtKB-ARBA"/>
</dbReference>
<keyword evidence="4 6" id="KW-0067">ATP-binding</keyword>
<dbReference type="InterPro" id="IPR013563">
    <property type="entry name" value="Oligopep_ABC_C"/>
</dbReference>
<evidence type="ECO:0000256" key="3">
    <source>
        <dbReference type="ARBA" id="ARBA00022741"/>
    </source>
</evidence>
<evidence type="ECO:0000313" key="7">
    <source>
        <dbReference type="Proteomes" id="UP000198959"/>
    </source>
</evidence>
<dbReference type="PROSITE" id="PS00211">
    <property type="entry name" value="ABC_TRANSPORTER_1"/>
    <property type="match status" value="2"/>
</dbReference>
<dbReference type="Pfam" id="PF00005">
    <property type="entry name" value="ABC_tran"/>
    <property type="match status" value="2"/>
</dbReference>
<sequence>MSAVAAVRGLTVVTARARHLLSGVDLEVGRGEIVGLAGETGSGKSTLGLSLLGRWARGLDATAETLEVAGTDLRNPAPGVLRTLRGRVISYVPQDPAGALDPGSTLQVSFARVLGAHDAGSPAEQAARRSRLLGEVGLPTDDAFATRYPHQLSGGQQQRVAIALAFAVDPQVVVMDEPTTGLDVSTTRSVIALIQRLRREHGTGIVLISHDLRLLAEVADRLVVLKDGRVVESGPTASVLTHPEADYTRHLLAALPGAYPHPAAVAAPEAEDKPGLVLDGITAAYSGRPVTHDCSLTIPRGGTTALVGESGSGKTTLARCVAGFHPEYTGDIRWAGTPLPADVRRRTPAQRRAVQYVFQNPAASLNPRHPVGVTIELAVRSLVTRDRQAASARVDSVLDQVGLDAGYRGALPRRLSGGQRQRIALARALAVDPQILVCDEVTSSLDVSVQAEIVSLLRRLQESTALTMLFITHDLALAHDLCHNTVVLRAGKIVETGVTPTVFARPAHPYTQELVAAATFRR</sequence>
<accession>A0A1C6RS53</accession>
<dbReference type="Gene3D" id="3.40.50.300">
    <property type="entry name" value="P-loop containing nucleotide triphosphate hydrolases"/>
    <property type="match status" value="2"/>
</dbReference>
<evidence type="ECO:0000259" key="5">
    <source>
        <dbReference type="PROSITE" id="PS50893"/>
    </source>
</evidence>
<dbReference type="GO" id="GO:0015833">
    <property type="term" value="P:peptide transport"/>
    <property type="evidence" value="ECO:0007669"/>
    <property type="project" value="InterPro"/>
</dbReference>
<dbReference type="SMART" id="SM00382">
    <property type="entry name" value="AAA"/>
    <property type="match status" value="2"/>
</dbReference>
<keyword evidence="2" id="KW-0813">Transport</keyword>
<proteinExistence type="inferred from homology"/>
<evidence type="ECO:0000256" key="4">
    <source>
        <dbReference type="ARBA" id="ARBA00022840"/>
    </source>
</evidence>
<feature type="domain" description="ABC transporter" evidence="5">
    <location>
        <begin position="276"/>
        <end position="515"/>
    </location>
</feature>
<dbReference type="RefSeq" id="WP_176738275.1">
    <property type="nucleotide sequence ID" value="NZ_FMHW01000002.1"/>
</dbReference>
<dbReference type="PANTHER" id="PTHR43776">
    <property type="entry name" value="TRANSPORT ATP-BINDING PROTEIN"/>
    <property type="match status" value="1"/>
</dbReference>
<evidence type="ECO:0000256" key="2">
    <source>
        <dbReference type="ARBA" id="ARBA00022448"/>
    </source>
</evidence>
<evidence type="ECO:0000256" key="1">
    <source>
        <dbReference type="ARBA" id="ARBA00005417"/>
    </source>
</evidence>
<dbReference type="GO" id="GO:0005524">
    <property type="term" value="F:ATP binding"/>
    <property type="evidence" value="ECO:0007669"/>
    <property type="project" value="UniProtKB-KW"/>
</dbReference>
<dbReference type="PANTHER" id="PTHR43776:SF7">
    <property type="entry name" value="D,D-DIPEPTIDE TRANSPORT ATP-BINDING PROTEIN DDPF-RELATED"/>
    <property type="match status" value="1"/>
</dbReference>
<keyword evidence="3" id="KW-0547">Nucleotide-binding</keyword>
<dbReference type="InterPro" id="IPR003439">
    <property type="entry name" value="ABC_transporter-like_ATP-bd"/>
</dbReference>
<dbReference type="EMBL" id="FMHW01000002">
    <property type="protein sequence ID" value="SCL20010.1"/>
    <property type="molecule type" value="Genomic_DNA"/>
</dbReference>
<gene>
    <name evidence="6" type="ORF">GA0074692_0761</name>
</gene>
<dbReference type="SUPFAM" id="SSF52540">
    <property type="entry name" value="P-loop containing nucleoside triphosphate hydrolases"/>
    <property type="match status" value="2"/>
</dbReference>
<dbReference type="AlphaFoldDB" id="A0A1C6RS53"/>
<evidence type="ECO:0000313" key="6">
    <source>
        <dbReference type="EMBL" id="SCL20010.1"/>
    </source>
</evidence>
<dbReference type="InterPro" id="IPR017871">
    <property type="entry name" value="ABC_transporter-like_CS"/>
</dbReference>
<reference evidence="7" key="1">
    <citation type="submission" date="2016-06" db="EMBL/GenBank/DDBJ databases">
        <authorList>
            <person name="Varghese N."/>
            <person name="Submissions Spin"/>
        </authorList>
    </citation>
    <scope>NUCLEOTIDE SEQUENCE [LARGE SCALE GENOMIC DNA]</scope>
    <source>
        <strain evidence="7">DSM 43817</strain>
    </source>
</reference>
<organism evidence="6 7">
    <name type="scientific">Micromonospora pallida</name>
    <dbReference type="NCBI Taxonomy" id="145854"/>
    <lineage>
        <taxon>Bacteria</taxon>
        <taxon>Bacillati</taxon>
        <taxon>Actinomycetota</taxon>
        <taxon>Actinomycetes</taxon>
        <taxon>Micromonosporales</taxon>
        <taxon>Micromonosporaceae</taxon>
        <taxon>Micromonospora</taxon>
    </lineage>
</organism>
<name>A0A1C6RS53_9ACTN</name>
<dbReference type="InterPro" id="IPR003593">
    <property type="entry name" value="AAA+_ATPase"/>
</dbReference>
<dbReference type="CDD" id="cd03257">
    <property type="entry name" value="ABC_NikE_OppD_transporters"/>
    <property type="match status" value="2"/>
</dbReference>
<dbReference type="PROSITE" id="PS50893">
    <property type="entry name" value="ABC_TRANSPORTER_2"/>
    <property type="match status" value="2"/>
</dbReference>
<feature type="domain" description="ABC transporter" evidence="5">
    <location>
        <begin position="5"/>
        <end position="252"/>
    </location>
</feature>
<dbReference type="Proteomes" id="UP000198959">
    <property type="component" value="Unassembled WGS sequence"/>
</dbReference>
<protein>
    <submittedName>
        <fullName evidence="6">Peptide/nickel transport system ATP-binding protein</fullName>
    </submittedName>
</protein>
<dbReference type="GO" id="GO:0016887">
    <property type="term" value="F:ATP hydrolysis activity"/>
    <property type="evidence" value="ECO:0007669"/>
    <property type="project" value="InterPro"/>
</dbReference>
<keyword evidence="7" id="KW-1185">Reference proteome</keyword>
<dbReference type="STRING" id="145854.GA0074692_0761"/>
<dbReference type="InterPro" id="IPR050319">
    <property type="entry name" value="ABC_transp_ATP-bind"/>
</dbReference>
<comment type="similarity">
    <text evidence="1">Belongs to the ABC transporter superfamily.</text>
</comment>
<dbReference type="InterPro" id="IPR027417">
    <property type="entry name" value="P-loop_NTPase"/>
</dbReference>